<evidence type="ECO:0000256" key="2">
    <source>
        <dbReference type="SAM" id="SignalP"/>
    </source>
</evidence>
<feature type="compositionally biased region" description="Polar residues" evidence="1">
    <location>
        <begin position="171"/>
        <end position="182"/>
    </location>
</feature>
<reference evidence="3" key="1">
    <citation type="submission" date="2022-08" db="EMBL/GenBank/DDBJ databases">
        <title>A Global Phylogenomic Analysis of the Shiitake Genus Lentinula.</title>
        <authorList>
            <consortium name="DOE Joint Genome Institute"/>
            <person name="Sierra-Patev S."/>
            <person name="Min B."/>
            <person name="Naranjo-Ortiz M."/>
            <person name="Looney B."/>
            <person name="Konkel Z."/>
            <person name="Slot J.C."/>
            <person name="Sakamoto Y."/>
            <person name="Steenwyk J.L."/>
            <person name="Rokas A."/>
            <person name="Carro J."/>
            <person name="Camarero S."/>
            <person name="Ferreira P."/>
            <person name="Molpeceres G."/>
            <person name="Ruiz-Duenas F.J."/>
            <person name="Serrano A."/>
            <person name="Henrissat B."/>
            <person name="Drula E."/>
            <person name="Hughes K.W."/>
            <person name="Mata J.L."/>
            <person name="Ishikawa N.K."/>
            <person name="Vargas-Isla R."/>
            <person name="Ushijima S."/>
            <person name="Smith C.A."/>
            <person name="Ahrendt S."/>
            <person name="Andreopoulos W."/>
            <person name="He G."/>
            <person name="Labutti K."/>
            <person name="Lipzen A."/>
            <person name="Ng V."/>
            <person name="Riley R."/>
            <person name="Sandor L."/>
            <person name="Barry K."/>
            <person name="Martinez A.T."/>
            <person name="Xiao Y."/>
            <person name="Gibbons J.G."/>
            <person name="Terashima K."/>
            <person name="Grigoriev I.V."/>
            <person name="Hibbett D.S."/>
        </authorList>
    </citation>
    <scope>NUCLEOTIDE SEQUENCE</scope>
    <source>
        <strain evidence="3">JLM2183</strain>
    </source>
</reference>
<name>A0A9W9DV18_9AGAR</name>
<evidence type="ECO:0000256" key="1">
    <source>
        <dbReference type="SAM" id="MobiDB-lite"/>
    </source>
</evidence>
<feature type="region of interest" description="Disordered" evidence="1">
    <location>
        <begin position="159"/>
        <end position="182"/>
    </location>
</feature>
<keyword evidence="4" id="KW-1185">Reference proteome</keyword>
<sequence>MRFYVVFVASSLLAPILAAPHAQVHRRDISTSPERRGLPAIPDFKSIVQPIRTKPKLVQISLEEEYVGKTSKHGPDWEYSDYDLQSYKGEHNLILRDYGSDLKSFQKGLEKVKDKSRYVDSGVVYSPQIKSKLAQLVKPSPVSYVIILRKIVSKNPETSWMDFDSGGSDGGVNTASSTRQTQ</sequence>
<comment type="caution">
    <text evidence="3">The sequence shown here is derived from an EMBL/GenBank/DDBJ whole genome shotgun (WGS) entry which is preliminary data.</text>
</comment>
<evidence type="ECO:0000313" key="4">
    <source>
        <dbReference type="Proteomes" id="UP001150266"/>
    </source>
</evidence>
<dbReference type="Proteomes" id="UP001150266">
    <property type="component" value="Unassembled WGS sequence"/>
</dbReference>
<evidence type="ECO:0000313" key="3">
    <source>
        <dbReference type="EMBL" id="KAJ4487804.1"/>
    </source>
</evidence>
<dbReference type="EMBL" id="JAOTPV010000002">
    <property type="protein sequence ID" value="KAJ4487804.1"/>
    <property type="molecule type" value="Genomic_DNA"/>
</dbReference>
<keyword evidence="2" id="KW-0732">Signal</keyword>
<gene>
    <name evidence="3" type="ORF">J3R30DRAFT_3400476</name>
</gene>
<protein>
    <submittedName>
        <fullName evidence="3">Uncharacterized protein</fullName>
    </submittedName>
</protein>
<feature type="signal peptide" evidence="2">
    <location>
        <begin position="1"/>
        <end position="18"/>
    </location>
</feature>
<dbReference type="AlphaFoldDB" id="A0A9W9DV18"/>
<feature type="chain" id="PRO_5040875243" evidence="2">
    <location>
        <begin position="19"/>
        <end position="182"/>
    </location>
</feature>
<organism evidence="3 4">
    <name type="scientific">Lentinula aciculospora</name>
    <dbReference type="NCBI Taxonomy" id="153920"/>
    <lineage>
        <taxon>Eukaryota</taxon>
        <taxon>Fungi</taxon>
        <taxon>Dikarya</taxon>
        <taxon>Basidiomycota</taxon>
        <taxon>Agaricomycotina</taxon>
        <taxon>Agaricomycetes</taxon>
        <taxon>Agaricomycetidae</taxon>
        <taxon>Agaricales</taxon>
        <taxon>Marasmiineae</taxon>
        <taxon>Omphalotaceae</taxon>
        <taxon>Lentinula</taxon>
    </lineage>
</organism>
<accession>A0A9W9DV18</accession>
<proteinExistence type="predicted"/>